<evidence type="ECO:0000313" key="1">
    <source>
        <dbReference type="EMBL" id="EON71439.1"/>
    </source>
</evidence>
<name>R7ZBN1_LYSSH</name>
<dbReference type="RefSeq" id="WP_010860087.1">
    <property type="nucleotide sequence ID" value="NZ_KB933398.1"/>
</dbReference>
<dbReference type="GO" id="GO:0009295">
    <property type="term" value="C:nucleoid"/>
    <property type="evidence" value="ECO:0007669"/>
    <property type="project" value="InterPro"/>
</dbReference>
<comment type="caution">
    <text evidence="1">The sequence shown here is derived from an EMBL/GenBank/DDBJ whole genome shotgun (WGS) entry which is preliminary data.</text>
</comment>
<sequence>MLEVSDSKLAQYVVHQVSDTLVLGEEAFSQPEVMLEAAFTQLAFNKLDLEQQYEFFHETDIGLNEVYTYVKAIFDSENSFLEQSQHIATHLHSASGHPHIKSGELFIGLFENCLMSTDVKKVIAIVKIDEKEIFLDVKNEQNKMVVNGIDGINVKKINNLAVIVDMGADEAPAVFMKTKKKEDVVYWQERFLKIKVADEHYHKTNLALAECKKYILKEESFTNTEKLGFLNKTLDYFRNEEEFQVNDYMDTVFDEADPVQKDIIVNSVKPYETVISESAIAKAEKSYKRKIKLDSNIEIQVNVRDIEQVHELIEVGYDETTNRKFYKIYFQEEV</sequence>
<organism evidence="1 2">
    <name type="scientific">Lysinibacillus sphaericus OT4b.31</name>
    <dbReference type="NCBI Taxonomy" id="1285586"/>
    <lineage>
        <taxon>Bacteria</taxon>
        <taxon>Bacillati</taxon>
        <taxon>Bacillota</taxon>
        <taxon>Bacilli</taxon>
        <taxon>Bacillales</taxon>
        <taxon>Bacillaceae</taxon>
        <taxon>Lysinibacillus</taxon>
    </lineage>
</organism>
<dbReference type="Pfam" id="PF04245">
    <property type="entry name" value="NA37"/>
    <property type="match status" value="1"/>
</dbReference>
<dbReference type="InterPro" id="IPR007358">
    <property type="entry name" value="Nucleoid_associated_NdpA"/>
</dbReference>
<dbReference type="AlphaFoldDB" id="R7ZBN1"/>
<gene>
    <name evidence="1" type="ORF">H131_15768</name>
</gene>
<evidence type="ECO:0008006" key="3">
    <source>
        <dbReference type="Google" id="ProtNLM"/>
    </source>
</evidence>
<proteinExistence type="predicted"/>
<protein>
    <recommendedName>
        <fullName evidence="3">Nucleoid-associated protein</fullName>
    </recommendedName>
</protein>
<dbReference type="HOGENOM" id="CLU_068639_0_0_9"/>
<accession>R7ZBN1</accession>
<dbReference type="OrthoDB" id="9153118at2"/>
<dbReference type="PATRIC" id="fig|1285586.5.peg.3245"/>
<reference evidence="1 2" key="1">
    <citation type="submission" date="2013-04" db="EMBL/GenBank/DDBJ databases">
        <title>Draft genome of the heavy metal tolerant bacterium Lysinibacillus sphaericus strain OT4b.31.</title>
        <authorList>
            <person name="Pena-Montenegro T.D."/>
            <person name="Dussan J."/>
        </authorList>
    </citation>
    <scope>NUCLEOTIDE SEQUENCE [LARGE SCALE GENOMIC DNA]</scope>
    <source>
        <strain evidence="1 2">OT4b.31</strain>
    </source>
</reference>
<evidence type="ECO:0000313" key="2">
    <source>
        <dbReference type="Proteomes" id="UP000013911"/>
    </source>
</evidence>
<dbReference type="Proteomes" id="UP000013911">
    <property type="component" value="Unassembled WGS sequence"/>
</dbReference>
<dbReference type="eggNOG" id="COG3081">
    <property type="taxonomic scope" value="Bacteria"/>
</dbReference>
<dbReference type="EMBL" id="AQPX01000022">
    <property type="protein sequence ID" value="EON71439.1"/>
    <property type="molecule type" value="Genomic_DNA"/>
</dbReference>